<gene>
    <name evidence="1" type="ORF">PLOB_00019111</name>
</gene>
<dbReference type="Proteomes" id="UP001159405">
    <property type="component" value="Unassembled WGS sequence"/>
</dbReference>
<sequence>MLVLGQIPMKAELVEGVVCSTTKASLMPALFCCSFNQAIRGTQLQEIKETQHAYTGSTHTDLLFQNAIVKLTNNTTCSSPIHAHHKLPSLFLGKVNKEIMFRDVLNRKQAFLGNKNINPKNGKMRLEIGKMSLEIVFHNVLNRKETILE</sequence>
<reference evidence="1 2" key="1">
    <citation type="submission" date="2022-05" db="EMBL/GenBank/DDBJ databases">
        <authorList>
            <consortium name="Genoscope - CEA"/>
            <person name="William W."/>
        </authorList>
    </citation>
    <scope>NUCLEOTIDE SEQUENCE [LARGE SCALE GENOMIC DNA]</scope>
</reference>
<evidence type="ECO:0000313" key="2">
    <source>
        <dbReference type="Proteomes" id="UP001159405"/>
    </source>
</evidence>
<comment type="caution">
    <text evidence="1">The sequence shown here is derived from an EMBL/GenBank/DDBJ whole genome shotgun (WGS) entry which is preliminary data.</text>
</comment>
<organism evidence="1 2">
    <name type="scientific">Porites lobata</name>
    <dbReference type="NCBI Taxonomy" id="104759"/>
    <lineage>
        <taxon>Eukaryota</taxon>
        <taxon>Metazoa</taxon>
        <taxon>Cnidaria</taxon>
        <taxon>Anthozoa</taxon>
        <taxon>Hexacorallia</taxon>
        <taxon>Scleractinia</taxon>
        <taxon>Fungiina</taxon>
        <taxon>Poritidae</taxon>
        <taxon>Porites</taxon>
    </lineage>
</organism>
<protein>
    <submittedName>
        <fullName evidence="1">Uncharacterized protein</fullName>
    </submittedName>
</protein>
<accession>A0ABN8RF35</accession>
<name>A0ABN8RF35_9CNID</name>
<dbReference type="EMBL" id="CALNXK010000222">
    <property type="protein sequence ID" value="CAH3177224.1"/>
    <property type="molecule type" value="Genomic_DNA"/>
</dbReference>
<evidence type="ECO:0000313" key="1">
    <source>
        <dbReference type="EMBL" id="CAH3177224.1"/>
    </source>
</evidence>
<keyword evidence="2" id="KW-1185">Reference proteome</keyword>
<proteinExistence type="predicted"/>